<comment type="caution">
    <text evidence="2">The sequence shown here is derived from an EMBL/GenBank/DDBJ whole genome shotgun (WGS) entry which is preliminary data.</text>
</comment>
<feature type="region of interest" description="Disordered" evidence="1">
    <location>
        <begin position="33"/>
        <end position="67"/>
    </location>
</feature>
<sequence length="92" mass="9893">MIVVDSAAVADALAAVTGTDKLRAHLRDEELHARLRQPGSGTPAQRQGVRTVQGTAAAPYRAPPRRSATKLRQAFRHGVGPSRHVTFVCWVA</sequence>
<evidence type="ECO:0000313" key="2">
    <source>
        <dbReference type="EMBL" id="GAA1243719.1"/>
    </source>
</evidence>
<gene>
    <name evidence="2" type="ORF">GCM10009676_31780</name>
</gene>
<protein>
    <submittedName>
        <fullName evidence="2">Uncharacterized protein</fullName>
    </submittedName>
</protein>
<dbReference type="EMBL" id="BAAALN010000008">
    <property type="protein sequence ID" value="GAA1243719.1"/>
    <property type="molecule type" value="Genomic_DNA"/>
</dbReference>
<dbReference type="Proteomes" id="UP001500653">
    <property type="component" value="Unassembled WGS sequence"/>
</dbReference>
<proteinExistence type="predicted"/>
<keyword evidence="3" id="KW-1185">Reference proteome</keyword>
<evidence type="ECO:0000256" key="1">
    <source>
        <dbReference type="SAM" id="MobiDB-lite"/>
    </source>
</evidence>
<feature type="compositionally biased region" description="Polar residues" evidence="1">
    <location>
        <begin position="39"/>
        <end position="54"/>
    </location>
</feature>
<accession>A0ABN1WBY8</accession>
<name>A0ABN1WBY8_9PSEU</name>
<organism evidence="2 3">
    <name type="scientific">Prauserella halophila</name>
    <dbReference type="NCBI Taxonomy" id="185641"/>
    <lineage>
        <taxon>Bacteria</taxon>
        <taxon>Bacillati</taxon>
        <taxon>Actinomycetota</taxon>
        <taxon>Actinomycetes</taxon>
        <taxon>Pseudonocardiales</taxon>
        <taxon>Pseudonocardiaceae</taxon>
        <taxon>Prauserella</taxon>
    </lineage>
</organism>
<evidence type="ECO:0000313" key="3">
    <source>
        <dbReference type="Proteomes" id="UP001500653"/>
    </source>
</evidence>
<reference evidence="2 3" key="1">
    <citation type="journal article" date="2019" name="Int. J. Syst. Evol. Microbiol.">
        <title>The Global Catalogue of Microorganisms (GCM) 10K type strain sequencing project: providing services to taxonomists for standard genome sequencing and annotation.</title>
        <authorList>
            <consortium name="The Broad Institute Genomics Platform"/>
            <consortium name="The Broad Institute Genome Sequencing Center for Infectious Disease"/>
            <person name="Wu L."/>
            <person name="Ma J."/>
        </authorList>
    </citation>
    <scope>NUCLEOTIDE SEQUENCE [LARGE SCALE GENOMIC DNA]</scope>
    <source>
        <strain evidence="2 3">JCM 13023</strain>
    </source>
</reference>